<reference evidence="2 3" key="1">
    <citation type="submission" date="2024-08" db="EMBL/GenBank/DDBJ databases">
        <title>Two novel Cytobacillus novel species.</title>
        <authorList>
            <person name="Liu G."/>
        </authorList>
    </citation>
    <scope>NUCLEOTIDE SEQUENCE [LARGE SCALE GENOMIC DNA]</scope>
    <source>
        <strain evidence="2 3">FJAT-54145</strain>
    </source>
</reference>
<proteinExistence type="predicted"/>
<keyword evidence="1" id="KW-0472">Membrane</keyword>
<accession>A0ABW6KDA9</accession>
<feature type="transmembrane region" description="Helical" evidence="1">
    <location>
        <begin position="20"/>
        <end position="40"/>
    </location>
</feature>
<evidence type="ECO:0000313" key="2">
    <source>
        <dbReference type="EMBL" id="MFE8702161.1"/>
    </source>
</evidence>
<dbReference type="RefSeq" id="WP_389362122.1">
    <property type="nucleotide sequence ID" value="NZ_JBIACK010000008.1"/>
</dbReference>
<keyword evidence="3" id="KW-1185">Reference proteome</keyword>
<gene>
    <name evidence="2" type="ORF">ACFYKX_16300</name>
</gene>
<organism evidence="2 3">
    <name type="scientific">Cytobacillus spartinae</name>
    <dbReference type="NCBI Taxonomy" id="3299023"/>
    <lineage>
        <taxon>Bacteria</taxon>
        <taxon>Bacillati</taxon>
        <taxon>Bacillota</taxon>
        <taxon>Bacilli</taxon>
        <taxon>Bacillales</taxon>
        <taxon>Bacillaceae</taxon>
        <taxon>Cytobacillus</taxon>
    </lineage>
</organism>
<dbReference type="Proteomes" id="UP001601059">
    <property type="component" value="Unassembled WGS sequence"/>
</dbReference>
<keyword evidence="1" id="KW-1133">Transmembrane helix</keyword>
<name>A0ABW6KDA9_9BACI</name>
<protein>
    <submittedName>
        <fullName evidence="2">Uncharacterized protein</fullName>
    </submittedName>
</protein>
<dbReference type="EMBL" id="JBIACK010000008">
    <property type="protein sequence ID" value="MFE8702161.1"/>
    <property type="molecule type" value="Genomic_DNA"/>
</dbReference>
<feature type="transmembrane region" description="Helical" evidence="1">
    <location>
        <begin position="94"/>
        <end position="116"/>
    </location>
</feature>
<feature type="transmembrane region" description="Helical" evidence="1">
    <location>
        <begin position="60"/>
        <end position="82"/>
    </location>
</feature>
<comment type="caution">
    <text evidence="2">The sequence shown here is derived from an EMBL/GenBank/DDBJ whole genome shotgun (WGS) entry which is preliminary data.</text>
</comment>
<keyword evidence="1" id="KW-0812">Transmembrane</keyword>
<evidence type="ECO:0000313" key="3">
    <source>
        <dbReference type="Proteomes" id="UP001601059"/>
    </source>
</evidence>
<evidence type="ECO:0000256" key="1">
    <source>
        <dbReference type="SAM" id="Phobius"/>
    </source>
</evidence>
<sequence>MISQGYTVSKKTKTDWHQMLIPAAFILILGSTFISLFFIVPVQSVLYHPEGDWFFEPPKIVYYTSIASQVLIGIIMIIYALLLGKGKNSSLIKMIVSLSILVSFIVGLLCFDYYHYATKEGIHVNPLFSLDEKLYAWNDIEHVKETFRVKNGVMSSGTLIFTFKGGEQYTLMLNNNVLKAKRAMIFEVENRGIEIERDIPEGY</sequence>